<dbReference type="EMBL" id="CP034437">
    <property type="protein sequence ID" value="AZN40449.1"/>
    <property type="molecule type" value="Genomic_DNA"/>
</dbReference>
<evidence type="ECO:0000313" key="2">
    <source>
        <dbReference type="Proteomes" id="UP000272528"/>
    </source>
</evidence>
<protein>
    <submittedName>
        <fullName evidence="1">Uncharacterized protein</fullName>
    </submittedName>
</protein>
<gene>
    <name evidence="1" type="ORF">EJC50_12885</name>
</gene>
<dbReference type="Gene3D" id="1.10.10.60">
    <property type="entry name" value="Homeodomain-like"/>
    <property type="match status" value="1"/>
</dbReference>
<dbReference type="KEGG" id="palb:EJC50_12885"/>
<dbReference type="AlphaFoldDB" id="A0A3Q8X773"/>
<keyword evidence="2" id="KW-1185">Reference proteome</keyword>
<dbReference type="Pfam" id="PF13384">
    <property type="entry name" value="HTH_23"/>
    <property type="match status" value="1"/>
</dbReference>
<evidence type="ECO:0000313" key="1">
    <source>
        <dbReference type="EMBL" id="AZN40449.1"/>
    </source>
</evidence>
<sequence>MSEQPKRRGRPPKLYKNELNVDVQAKMCKLLREGHYIEPAAALCGVDRNTVYKWLKAGARGEDELYMAFHAAVERATAEAEQNALGVIRHAGKTQWQAAAWYLERRHPFKWGKRTQVDANVTSTEVQWQVEEEQVAAIEQRLMDDPECAELLEQLYIRSHAKPVFDKSHLEIPTL</sequence>
<dbReference type="RefSeq" id="WP_126015678.1">
    <property type="nucleotide sequence ID" value="NZ_CP034437.1"/>
</dbReference>
<proteinExistence type="predicted"/>
<dbReference type="Proteomes" id="UP000272528">
    <property type="component" value="Chromosome"/>
</dbReference>
<accession>A0A3Q8X773</accession>
<reference evidence="2" key="1">
    <citation type="submission" date="2018-12" db="EMBL/GenBank/DDBJ databases">
        <title>Genome sequence of Peanibacillus sp.</title>
        <authorList>
            <person name="Subramani G."/>
            <person name="Srinivasan S."/>
            <person name="Kim M.K."/>
        </authorList>
    </citation>
    <scope>NUCLEOTIDE SEQUENCE [LARGE SCALE GENOMIC DNA]</scope>
    <source>
        <strain evidence="2">18JY67-1</strain>
    </source>
</reference>
<name>A0A3Q8X773_9BACL</name>
<dbReference type="OrthoDB" id="2382297at2"/>
<organism evidence="1 2">
    <name type="scientific">Paenibacillus albus</name>
    <dbReference type="NCBI Taxonomy" id="2495582"/>
    <lineage>
        <taxon>Bacteria</taxon>
        <taxon>Bacillati</taxon>
        <taxon>Bacillota</taxon>
        <taxon>Bacilli</taxon>
        <taxon>Bacillales</taxon>
        <taxon>Paenibacillaceae</taxon>
        <taxon>Paenibacillus</taxon>
    </lineage>
</organism>